<keyword evidence="6" id="KW-0378">Hydrolase</keyword>
<dbReference type="GO" id="GO:0046872">
    <property type="term" value="F:metal ion binding"/>
    <property type="evidence" value="ECO:0007669"/>
    <property type="project" value="UniProtKB-KW"/>
</dbReference>
<dbReference type="GO" id="GO:0006508">
    <property type="term" value="P:proteolysis"/>
    <property type="evidence" value="ECO:0007669"/>
    <property type="project" value="UniProtKB-KW"/>
</dbReference>
<organism evidence="12 13">
    <name type="scientific">Agromyces badenianii</name>
    <dbReference type="NCBI Taxonomy" id="2080742"/>
    <lineage>
        <taxon>Bacteria</taxon>
        <taxon>Bacillati</taxon>
        <taxon>Actinomycetota</taxon>
        <taxon>Actinomycetes</taxon>
        <taxon>Micrococcales</taxon>
        <taxon>Microbacteriaceae</taxon>
        <taxon>Agromyces</taxon>
    </lineage>
</organism>
<gene>
    <name evidence="12" type="ORF">DCE93_05430</name>
</gene>
<dbReference type="SUPFAM" id="SSF53187">
    <property type="entry name" value="Zn-dependent exopeptidases"/>
    <property type="match status" value="1"/>
</dbReference>
<dbReference type="AlphaFoldDB" id="A0A2S0WZM4"/>
<name>A0A2S0WZM4_9MICO</name>
<feature type="region of interest" description="Disordered" evidence="8">
    <location>
        <begin position="511"/>
        <end position="533"/>
    </location>
</feature>
<dbReference type="Gene3D" id="3.50.30.30">
    <property type="match status" value="1"/>
</dbReference>
<evidence type="ECO:0000256" key="3">
    <source>
        <dbReference type="ARBA" id="ARBA00022670"/>
    </source>
</evidence>
<dbReference type="CDD" id="cd03876">
    <property type="entry name" value="M28_SGAP_like"/>
    <property type="match status" value="1"/>
</dbReference>
<evidence type="ECO:0000256" key="1">
    <source>
        <dbReference type="ARBA" id="ARBA00005957"/>
    </source>
</evidence>
<feature type="signal peptide" evidence="9">
    <location>
        <begin position="1"/>
        <end position="34"/>
    </location>
</feature>
<keyword evidence="4" id="KW-0479">Metal-binding</keyword>
<evidence type="ECO:0000256" key="6">
    <source>
        <dbReference type="ARBA" id="ARBA00022801"/>
    </source>
</evidence>
<evidence type="ECO:0000256" key="9">
    <source>
        <dbReference type="SAM" id="SignalP"/>
    </source>
</evidence>
<dbReference type="Pfam" id="PF02225">
    <property type="entry name" value="PA"/>
    <property type="match status" value="1"/>
</dbReference>
<protein>
    <submittedName>
        <fullName evidence="12">Aminopeptidase</fullName>
    </submittedName>
</protein>
<feature type="domain" description="Peptidase M28" evidence="11">
    <location>
        <begin position="269"/>
        <end position="486"/>
    </location>
</feature>
<evidence type="ECO:0000256" key="7">
    <source>
        <dbReference type="ARBA" id="ARBA00022833"/>
    </source>
</evidence>
<dbReference type="EMBL" id="CP028913">
    <property type="protein sequence ID" value="AWB96819.1"/>
    <property type="molecule type" value="Genomic_DNA"/>
</dbReference>
<evidence type="ECO:0000313" key="13">
    <source>
        <dbReference type="Proteomes" id="UP000244729"/>
    </source>
</evidence>
<feature type="domain" description="PA" evidence="10">
    <location>
        <begin position="155"/>
        <end position="247"/>
    </location>
</feature>
<dbReference type="InterPro" id="IPR046450">
    <property type="entry name" value="PA_dom_sf"/>
</dbReference>
<keyword evidence="5 9" id="KW-0732">Signal</keyword>
<dbReference type="InterPro" id="IPR007484">
    <property type="entry name" value="Peptidase_M28"/>
</dbReference>
<dbReference type="Pfam" id="PF04389">
    <property type="entry name" value="Peptidase_M28"/>
    <property type="match status" value="1"/>
</dbReference>
<comment type="similarity">
    <text evidence="1">Belongs to the peptidase M28 family. M28A subfamily.</text>
</comment>
<dbReference type="PANTHER" id="PTHR12147">
    <property type="entry name" value="METALLOPEPTIDASE M28 FAMILY MEMBER"/>
    <property type="match status" value="1"/>
</dbReference>
<dbReference type="PANTHER" id="PTHR12147:SF26">
    <property type="entry name" value="PEPTIDASE M28 DOMAIN-CONTAINING PROTEIN"/>
    <property type="match status" value="1"/>
</dbReference>
<sequence length="533" mass="55492">MYPSATLSRRVKTAVIATAAVAGLALVPTTAAMAAPSGNGCDNRNNNTYEKLLECVRVDGVLEHAQALQAIADANDDNRSAGTSGYTESVEYVVETLQAAGWSVELDEFDFTYVPPPELEQLTPAPAASYETGVFTGTGYGEVTGTVIPVDIVTALPRDPVTSGCEASDFTGLDFTGSADIALIQRGTCEFGVKAVNAQNAGAEAVIIFNQGNTPLREGLVTGTLFGVNTEPLDIPVVGASFADGVAMTAAGSTARILVDAPEQRPQVNVIAELPGKNDANVVMAGAHLDSVQAGPGINDNGSGSAALLEIAQQISKVKPENTLRFAWWGAEESGLLGSRAYVADQVAAGSIDEIALYLNFDMVASPNYIFMVYDGDESGFPAPVVVPEGSVQIEDLFESYFTKMGIPYDDAEFSGRSDYQAFIQNGIPAGGLFTGAEVVKTEEQAAIWGGVAGEQYDQCYHLACDTIDNLALDALDVNTDAIATAVLTYAYSTETVNGVVGKKVPGGFTLPAPAGPEGTVGSDGGHEHQPTD</sequence>
<accession>A0A2S0WZM4</accession>
<evidence type="ECO:0000256" key="5">
    <source>
        <dbReference type="ARBA" id="ARBA00022729"/>
    </source>
</evidence>
<dbReference type="OrthoDB" id="345880at2"/>
<evidence type="ECO:0000256" key="4">
    <source>
        <dbReference type="ARBA" id="ARBA00022723"/>
    </source>
</evidence>
<dbReference type="InterPro" id="IPR041756">
    <property type="entry name" value="M28_SGAP-like"/>
</dbReference>
<reference evidence="12 13" key="1">
    <citation type="submission" date="2018-04" db="EMBL/GenBank/DDBJ databases">
        <authorList>
            <person name="Li J."/>
        </authorList>
    </citation>
    <scope>NUCLEOTIDE SEQUENCE [LARGE SCALE GENOMIC DNA]</scope>
    <source>
        <strain evidence="13">30A</strain>
    </source>
</reference>
<dbReference type="SUPFAM" id="SSF52025">
    <property type="entry name" value="PA domain"/>
    <property type="match status" value="1"/>
</dbReference>
<dbReference type="GO" id="GO:0008235">
    <property type="term" value="F:metalloexopeptidase activity"/>
    <property type="evidence" value="ECO:0007669"/>
    <property type="project" value="InterPro"/>
</dbReference>
<dbReference type="KEGG" id="agm:DCE93_05430"/>
<keyword evidence="3" id="KW-0645">Protease</keyword>
<evidence type="ECO:0000313" key="12">
    <source>
        <dbReference type="EMBL" id="AWB96819.1"/>
    </source>
</evidence>
<evidence type="ECO:0000259" key="10">
    <source>
        <dbReference type="Pfam" id="PF02225"/>
    </source>
</evidence>
<dbReference type="InterPro" id="IPR003137">
    <property type="entry name" value="PA_domain"/>
</dbReference>
<evidence type="ECO:0000256" key="8">
    <source>
        <dbReference type="SAM" id="MobiDB-lite"/>
    </source>
</evidence>
<dbReference type="InterPro" id="IPR045175">
    <property type="entry name" value="M28_fam"/>
</dbReference>
<dbReference type="GO" id="GO:0004177">
    <property type="term" value="F:aminopeptidase activity"/>
    <property type="evidence" value="ECO:0007669"/>
    <property type="project" value="UniProtKB-KW"/>
</dbReference>
<evidence type="ECO:0000256" key="2">
    <source>
        <dbReference type="ARBA" id="ARBA00022438"/>
    </source>
</evidence>
<dbReference type="RefSeq" id="WP_108596612.1">
    <property type="nucleotide sequence ID" value="NZ_CP028913.1"/>
</dbReference>
<dbReference type="Proteomes" id="UP000244729">
    <property type="component" value="Chromosome"/>
</dbReference>
<keyword evidence="13" id="KW-1185">Reference proteome</keyword>
<keyword evidence="7" id="KW-0862">Zinc</keyword>
<feature type="chain" id="PRO_5015632911" evidence="9">
    <location>
        <begin position="35"/>
        <end position="533"/>
    </location>
</feature>
<dbReference type="Gene3D" id="3.40.630.10">
    <property type="entry name" value="Zn peptidases"/>
    <property type="match status" value="2"/>
</dbReference>
<keyword evidence="2 12" id="KW-0031">Aminopeptidase</keyword>
<evidence type="ECO:0000259" key="11">
    <source>
        <dbReference type="Pfam" id="PF04389"/>
    </source>
</evidence>
<proteinExistence type="inferred from homology"/>